<comment type="caution">
    <text evidence="2">The sequence shown here is derived from an EMBL/GenBank/DDBJ whole genome shotgun (WGS) entry which is preliminary data.</text>
</comment>
<evidence type="ECO:0000256" key="1">
    <source>
        <dbReference type="SAM" id="MobiDB-lite"/>
    </source>
</evidence>
<dbReference type="AlphaFoldDB" id="A0A5C6CJC7"/>
<dbReference type="Proteomes" id="UP000316304">
    <property type="component" value="Unassembled WGS sequence"/>
</dbReference>
<accession>A0A5C6CJC7</accession>
<feature type="compositionally biased region" description="Basic and acidic residues" evidence="1">
    <location>
        <begin position="8"/>
        <end position="20"/>
    </location>
</feature>
<reference evidence="2 3" key="1">
    <citation type="submission" date="2019-02" db="EMBL/GenBank/DDBJ databases">
        <title>Deep-cultivation of Planctomycetes and their phenomic and genomic characterization uncovers novel biology.</title>
        <authorList>
            <person name="Wiegand S."/>
            <person name="Jogler M."/>
            <person name="Boedeker C."/>
            <person name="Pinto D."/>
            <person name="Vollmers J."/>
            <person name="Rivas-Marin E."/>
            <person name="Kohn T."/>
            <person name="Peeters S.H."/>
            <person name="Heuer A."/>
            <person name="Rast P."/>
            <person name="Oberbeckmann S."/>
            <person name="Bunk B."/>
            <person name="Jeske O."/>
            <person name="Meyerdierks A."/>
            <person name="Storesund J.E."/>
            <person name="Kallscheuer N."/>
            <person name="Luecker S."/>
            <person name="Lage O.M."/>
            <person name="Pohl T."/>
            <person name="Merkel B.J."/>
            <person name="Hornburger P."/>
            <person name="Mueller R.-W."/>
            <person name="Bruemmer F."/>
            <person name="Labrenz M."/>
            <person name="Spormann A.M."/>
            <person name="Op Den Camp H."/>
            <person name="Overmann J."/>
            <person name="Amann R."/>
            <person name="Jetten M.S.M."/>
            <person name="Mascher T."/>
            <person name="Medema M.H."/>
            <person name="Devos D.P."/>
            <person name="Kaster A.-K."/>
            <person name="Ovreas L."/>
            <person name="Rohde M."/>
            <person name="Galperin M.Y."/>
            <person name="Jogler C."/>
        </authorList>
    </citation>
    <scope>NUCLEOTIDE SEQUENCE [LARGE SCALE GENOMIC DNA]</scope>
    <source>
        <strain evidence="2 3">Pla52o</strain>
    </source>
</reference>
<evidence type="ECO:0000313" key="3">
    <source>
        <dbReference type="Proteomes" id="UP000316304"/>
    </source>
</evidence>
<name>A0A5C6CJC7_9BACT</name>
<sequence length="33" mass="3374">MTGATDGKGNDGKGNDERDLLGSSKRPCPDPLA</sequence>
<proteinExistence type="predicted"/>
<keyword evidence="3" id="KW-1185">Reference proteome</keyword>
<evidence type="ECO:0000313" key="2">
    <source>
        <dbReference type="EMBL" id="TWU23451.1"/>
    </source>
</evidence>
<gene>
    <name evidence="2" type="ORF">Pla52o_29870</name>
</gene>
<dbReference type="EMBL" id="SJPT01000004">
    <property type="protein sequence ID" value="TWU23451.1"/>
    <property type="molecule type" value="Genomic_DNA"/>
</dbReference>
<protein>
    <submittedName>
        <fullName evidence="2">Uncharacterized protein</fullName>
    </submittedName>
</protein>
<organism evidence="2 3">
    <name type="scientific">Novipirellula galeiformis</name>
    <dbReference type="NCBI Taxonomy" id="2528004"/>
    <lineage>
        <taxon>Bacteria</taxon>
        <taxon>Pseudomonadati</taxon>
        <taxon>Planctomycetota</taxon>
        <taxon>Planctomycetia</taxon>
        <taxon>Pirellulales</taxon>
        <taxon>Pirellulaceae</taxon>
        <taxon>Novipirellula</taxon>
    </lineage>
</organism>
<feature type="region of interest" description="Disordered" evidence="1">
    <location>
        <begin position="1"/>
        <end position="33"/>
    </location>
</feature>